<comment type="caution">
    <text evidence="1">The sequence shown here is derived from an EMBL/GenBank/DDBJ whole genome shotgun (WGS) entry which is preliminary data.</text>
</comment>
<dbReference type="Proteomes" id="UP001259982">
    <property type="component" value="Unassembled WGS sequence"/>
</dbReference>
<sequence length="130" mass="14594">MKKLIYQRCQVPVRIDHSHLAVDQRVDDSMSGSEQLAFGLTVNYSAKALRDNVPARFEDVFSYAAWDRAIDDLVSAPLRGPLEFLADSLLRKARLMADSATGLEVSALRVTVYRRIGDHRTVEIVSDWSA</sequence>
<reference evidence="1 2" key="1">
    <citation type="submission" date="2023-09" db="EMBL/GenBank/DDBJ databases">
        <authorList>
            <person name="Rey-Velasco X."/>
        </authorList>
    </citation>
    <scope>NUCLEOTIDE SEQUENCE [LARGE SCALE GENOMIC DNA]</scope>
    <source>
        <strain evidence="1 2">P385</strain>
    </source>
</reference>
<organism evidence="1 2">
    <name type="scientific">Spectribacter acetivorans</name>
    <dbReference type="NCBI Taxonomy" id="3075603"/>
    <lineage>
        <taxon>Bacteria</taxon>
        <taxon>Pseudomonadati</taxon>
        <taxon>Pseudomonadota</taxon>
        <taxon>Gammaproteobacteria</taxon>
        <taxon>Salinisphaerales</taxon>
        <taxon>Salinisphaeraceae</taxon>
        <taxon>Spectribacter</taxon>
    </lineage>
</organism>
<dbReference type="RefSeq" id="WP_311658022.1">
    <property type="nucleotide sequence ID" value="NZ_JAVRHY010000004.1"/>
</dbReference>
<protein>
    <recommendedName>
        <fullName evidence="3">Dihydroneopterin aldolase</fullName>
    </recommendedName>
</protein>
<gene>
    <name evidence="1" type="ORF">RM531_05975</name>
</gene>
<dbReference type="EMBL" id="JAVRHY010000004">
    <property type="protein sequence ID" value="MDT0618013.1"/>
    <property type="molecule type" value="Genomic_DNA"/>
</dbReference>
<evidence type="ECO:0000313" key="2">
    <source>
        <dbReference type="Proteomes" id="UP001259982"/>
    </source>
</evidence>
<evidence type="ECO:0008006" key="3">
    <source>
        <dbReference type="Google" id="ProtNLM"/>
    </source>
</evidence>
<keyword evidence="2" id="KW-1185">Reference proteome</keyword>
<accession>A0ABU3B9T4</accession>
<proteinExistence type="predicted"/>
<name>A0ABU3B9T4_9GAMM</name>
<evidence type="ECO:0000313" key="1">
    <source>
        <dbReference type="EMBL" id="MDT0618013.1"/>
    </source>
</evidence>